<feature type="transmembrane region" description="Helical" evidence="1">
    <location>
        <begin position="12"/>
        <end position="33"/>
    </location>
</feature>
<organism evidence="3 4">
    <name type="scientific">Halorubrum glutamatedens</name>
    <dbReference type="NCBI Taxonomy" id="2707018"/>
    <lineage>
        <taxon>Archaea</taxon>
        <taxon>Methanobacteriati</taxon>
        <taxon>Methanobacteriota</taxon>
        <taxon>Stenosarchaea group</taxon>
        <taxon>Halobacteria</taxon>
        <taxon>Halobacteriales</taxon>
        <taxon>Haloferacaceae</taxon>
        <taxon>Halorubrum</taxon>
    </lineage>
</organism>
<feature type="transmembrane region" description="Helical" evidence="1">
    <location>
        <begin position="100"/>
        <end position="118"/>
    </location>
</feature>
<comment type="caution">
    <text evidence="3">The sequence shown here is derived from an EMBL/GenBank/DDBJ whole genome shotgun (WGS) entry which is preliminary data.</text>
</comment>
<evidence type="ECO:0000313" key="4">
    <source>
        <dbReference type="Proteomes" id="UP001596145"/>
    </source>
</evidence>
<reference evidence="3 4" key="1">
    <citation type="journal article" date="2019" name="Int. J. Syst. Evol. Microbiol.">
        <title>The Global Catalogue of Microorganisms (GCM) 10K type strain sequencing project: providing services to taxonomists for standard genome sequencing and annotation.</title>
        <authorList>
            <consortium name="The Broad Institute Genomics Platform"/>
            <consortium name="The Broad Institute Genome Sequencing Center for Infectious Disease"/>
            <person name="Wu L."/>
            <person name="Ma J."/>
        </authorList>
    </citation>
    <scope>NUCLEOTIDE SEQUENCE [LARGE SCALE GENOMIC DNA]</scope>
    <source>
        <strain evidence="3 4">CGMCC 1.16026</strain>
    </source>
</reference>
<accession>A0ABD5QS54</accession>
<dbReference type="InterPro" id="IPR058284">
    <property type="entry name" value="DUF7978"/>
</dbReference>
<gene>
    <name evidence="3" type="ORF">ACFPJA_09455</name>
</gene>
<keyword evidence="1" id="KW-1133">Transmembrane helix</keyword>
<keyword evidence="1" id="KW-0472">Membrane</keyword>
<evidence type="ECO:0000256" key="1">
    <source>
        <dbReference type="SAM" id="Phobius"/>
    </source>
</evidence>
<keyword evidence="4" id="KW-1185">Reference proteome</keyword>
<protein>
    <submittedName>
        <fullName evidence="3">Transporter</fullName>
    </submittedName>
</protein>
<evidence type="ECO:0000259" key="2">
    <source>
        <dbReference type="Pfam" id="PF25933"/>
    </source>
</evidence>
<dbReference type="EMBL" id="JBHSKV010000013">
    <property type="protein sequence ID" value="MFC5134936.1"/>
    <property type="molecule type" value="Genomic_DNA"/>
</dbReference>
<keyword evidence="1" id="KW-0812">Transmembrane</keyword>
<evidence type="ECO:0000313" key="3">
    <source>
        <dbReference type="EMBL" id="MFC5134936.1"/>
    </source>
</evidence>
<feature type="transmembrane region" description="Helical" evidence="1">
    <location>
        <begin position="167"/>
        <end position="190"/>
    </location>
</feature>
<dbReference type="Proteomes" id="UP001596145">
    <property type="component" value="Unassembled WGS sequence"/>
</dbReference>
<feature type="domain" description="DUF7978" evidence="2">
    <location>
        <begin position="3"/>
        <end position="190"/>
    </location>
</feature>
<dbReference type="AlphaFoldDB" id="A0ABD5QS54"/>
<dbReference type="Pfam" id="PF25933">
    <property type="entry name" value="DUF7978"/>
    <property type="match status" value="1"/>
</dbReference>
<sequence length="193" mass="19632">MSTTERSDTMRRLLVGAASGLAAYVLGYLVVYATQRGRVGEQLRGFNVFADLFGGDPIPAWKAVGWVFYNAHLVATEVPAPLGGTRVVNFVAEADAGSLTAMYLVPPVLLLAAGLLAGRLASTAEPTEGALAGSLVAVGYLPLALFGVVVFGYSIGDGTIAPILPTAGLLAGIVYPAGFGALGGAAATFLTDE</sequence>
<name>A0ABD5QS54_9EURY</name>
<dbReference type="RefSeq" id="WP_122104985.1">
    <property type="nucleotide sequence ID" value="NZ_JBHSKV010000013.1"/>
</dbReference>
<feature type="transmembrane region" description="Helical" evidence="1">
    <location>
        <begin position="130"/>
        <end position="155"/>
    </location>
</feature>
<proteinExistence type="predicted"/>